<dbReference type="Proteomes" id="UP001283361">
    <property type="component" value="Unassembled WGS sequence"/>
</dbReference>
<dbReference type="AlphaFoldDB" id="A0AAE1A2N4"/>
<proteinExistence type="predicted"/>
<dbReference type="EMBL" id="JAWDGP010002764">
    <property type="protein sequence ID" value="KAK3780050.1"/>
    <property type="molecule type" value="Genomic_DNA"/>
</dbReference>
<gene>
    <name evidence="1" type="ORF">RRG08_061818</name>
</gene>
<accession>A0AAE1A2N4</accession>
<reference evidence="1" key="1">
    <citation type="journal article" date="2023" name="G3 (Bethesda)">
        <title>A reference genome for the long-term kleptoplast-retaining sea slug Elysia crispata morphotype clarki.</title>
        <authorList>
            <person name="Eastman K.E."/>
            <person name="Pendleton A.L."/>
            <person name="Shaikh M.A."/>
            <person name="Suttiyut T."/>
            <person name="Ogas R."/>
            <person name="Tomko P."/>
            <person name="Gavelis G."/>
            <person name="Widhalm J.R."/>
            <person name="Wisecaver J.H."/>
        </authorList>
    </citation>
    <scope>NUCLEOTIDE SEQUENCE</scope>
    <source>
        <strain evidence="1">ECLA1</strain>
    </source>
</reference>
<evidence type="ECO:0000313" key="2">
    <source>
        <dbReference type="Proteomes" id="UP001283361"/>
    </source>
</evidence>
<organism evidence="1 2">
    <name type="scientific">Elysia crispata</name>
    <name type="common">lettuce slug</name>
    <dbReference type="NCBI Taxonomy" id="231223"/>
    <lineage>
        <taxon>Eukaryota</taxon>
        <taxon>Metazoa</taxon>
        <taxon>Spiralia</taxon>
        <taxon>Lophotrochozoa</taxon>
        <taxon>Mollusca</taxon>
        <taxon>Gastropoda</taxon>
        <taxon>Heterobranchia</taxon>
        <taxon>Euthyneura</taxon>
        <taxon>Panpulmonata</taxon>
        <taxon>Sacoglossa</taxon>
        <taxon>Placobranchoidea</taxon>
        <taxon>Plakobranchidae</taxon>
        <taxon>Elysia</taxon>
    </lineage>
</organism>
<name>A0AAE1A2N4_9GAST</name>
<sequence length="98" mass="11114">MILPASSKVVSMGKEFNVRRKFKVRLEASRTGRCRRSPQATSMLKSLAFKQDCIRFKNISSKAKCTCCNNAQNTLRKVKEVRNGQLAAVFLENQFVIT</sequence>
<keyword evidence="2" id="KW-1185">Reference proteome</keyword>
<protein>
    <submittedName>
        <fullName evidence="1">Uncharacterized protein</fullName>
    </submittedName>
</protein>
<comment type="caution">
    <text evidence="1">The sequence shown here is derived from an EMBL/GenBank/DDBJ whole genome shotgun (WGS) entry which is preliminary data.</text>
</comment>
<evidence type="ECO:0000313" key="1">
    <source>
        <dbReference type="EMBL" id="KAK3780050.1"/>
    </source>
</evidence>